<reference evidence="4 5" key="1">
    <citation type="submission" date="2018-08" db="EMBL/GenBank/DDBJ databases">
        <title>A genome reference for cultivated species of the human gut microbiota.</title>
        <authorList>
            <person name="Zou Y."/>
            <person name="Xue W."/>
            <person name="Luo G."/>
        </authorList>
    </citation>
    <scope>NUCLEOTIDE SEQUENCE [LARGE SCALE GENOMIC DNA]</scope>
    <source>
        <strain evidence="4 5">AF42-9</strain>
    </source>
</reference>
<accession>A0A3R6HYX6</accession>
<dbReference type="InterPro" id="IPR027385">
    <property type="entry name" value="Beta-barrel_OMP"/>
</dbReference>
<dbReference type="InterPro" id="IPR011250">
    <property type="entry name" value="OMP/PagP_B-barrel"/>
</dbReference>
<dbReference type="Pfam" id="PF13505">
    <property type="entry name" value="OMP_b-brl"/>
    <property type="match status" value="1"/>
</dbReference>
<evidence type="ECO:0000256" key="1">
    <source>
        <dbReference type="ARBA" id="ARBA00022729"/>
    </source>
</evidence>
<evidence type="ECO:0000256" key="2">
    <source>
        <dbReference type="SAM" id="SignalP"/>
    </source>
</evidence>
<evidence type="ECO:0000313" key="4">
    <source>
        <dbReference type="EMBL" id="RHK48316.1"/>
    </source>
</evidence>
<protein>
    <submittedName>
        <fullName evidence="4">Porin family protein</fullName>
    </submittedName>
</protein>
<proteinExistence type="predicted"/>
<comment type="caution">
    <text evidence="4">The sequence shown here is derived from an EMBL/GenBank/DDBJ whole genome shotgun (WGS) entry which is preliminary data.</text>
</comment>
<name>A0A3R6HYX6_9BACT</name>
<feature type="signal peptide" evidence="2">
    <location>
        <begin position="1"/>
        <end position="35"/>
    </location>
</feature>
<dbReference type="Gene3D" id="2.40.160.20">
    <property type="match status" value="1"/>
</dbReference>
<evidence type="ECO:0000313" key="5">
    <source>
        <dbReference type="Proteomes" id="UP000286598"/>
    </source>
</evidence>
<keyword evidence="1 2" id="KW-0732">Signal</keyword>
<gene>
    <name evidence="4" type="ORF">DW060_10855</name>
</gene>
<keyword evidence="5" id="KW-1185">Reference proteome</keyword>
<dbReference type="OrthoDB" id="1082240at2"/>
<feature type="domain" description="Outer membrane protein beta-barrel" evidence="3">
    <location>
        <begin position="27"/>
        <end position="184"/>
    </location>
</feature>
<sequence length="184" mass="20589">MGRNVSCSNHLKNIMFMKKIMMTLATLFVAVCASAQVYIGGGVGFANTSYDHDSKFSWKIAPEVGFQLDKKWDAGISLGYSGVEDKEKVFEVAPYVRYTACSAKIVDFFIEGTIGYEHHDLQHSSSDYDVWEVGLKPGLKVNLSNHVAFVTKIGFFGYQRVDEANTWGVNLDGRNILFGINYKF</sequence>
<dbReference type="AlphaFoldDB" id="A0A3R6HYX6"/>
<organism evidence="4 5">
    <name type="scientific">Leyella stercorea</name>
    <dbReference type="NCBI Taxonomy" id="363265"/>
    <lineage>
        <taxon>Bacteria</taxon>
        <taxon>Pseudomonadati</taxon>
        <taxon>Bacteroidota</taxon>
        <taxon>Bacteroidia</taxon>
        <taxon>Bacteroidales</taxon>
        <taxon>Prevotellaceae</taxon>
        <taxon>Leyella</taxon>
    </lineage>
</organism>
<dbReference type="EMBL" id="QRNO01000067">
    <property type="protein sequence ID" value="RHK48316.1"/>
    <property type="molecule type" value="Genomic_DNA"/>
</dbReference>
<dbReference type="Proteomes" id="UP000286598">
    <property type="component" value="Unassembled WGS sequence"/>
</dbReference>
<feature type="chain" id="PRO_5018653764" evidence="2">
    <location>
        <begin position="36"/>
        <end position="184"/>
    </location>
</feature>
<evidence type="ECO:0000259" key="3">
    <source>
        <dbReference type="Pfam" id="PF13505"/>
    </source>
</evidence>
<dbReference type="SUPFAM" id="SSF56925">
    <property type="entry name" value="OMPA-like"/>
    <property type="match status" value="1"/>
</dbReference>